<comment type="caution">
    <text evidence="6">The sequence shown here is derived from an EMBL/GenBank/DDBJ whole genome shotgun (WGS) entry which is preliminary data.</text>
</comment>
<keyword evidence="4 5" id="KW-0472">Membrane</keyword>
<evidence type="ECO:0000256" key="2">
    <source>
        <dbReference type="ARBA" id="ARBA00022692"/>
    </source>
</evidence>
<dbReference type="GO" id="GO:0005886">
    <property type="term" value="C:plasma membrane"/>
    <property type="evidence" value="ECO:0007669"/>
    <property type="project" value="TreeGrafter"/>
</dbReference>
<evidence type="ECO:0000256" key="1">
    <source>
        <dbReference type="ARBA" id="ARBA00004141"/>
    </source>
</evidence>
<dbReference type="PANTHER" id="PTHR10283">
    <property type="entry name" value="SOLUTE CARRIER FAMILY 13 MEMBER"/>
    <property type="match status" value="1"/>
</dbReference>
<evidence type="ECO:0000256" key="5">
    <source>
        <dbReference type="SAM" id="Phobius"/>
    </source>
</evidence>
<gene>
    <name evidence="6" type="ORF">FEM48_Zijuj01G0081100</name>
</gene>
<feature type="transmembrane region" description="Helical" evidence="5">
    <location>
        <begin position="138"/>
        <end position="162"/>
    </location>
</feature>
<evidence type="ECO:0000313" key="6">
    <source>
        <dbReference type="EMBL" id="KAH7545321.1"/>
    </source>
</evidence>
<feature type="transmembrane region" description="Helical" evidence="5">
    <location>
        <begin position="12"/>
        <end position="30"/>
    </location>
</feature>
<dbReference type="Proteomes" id="UP000813462">
    <property type="component" value="Unassembled WGS sequence"/>
</dbReference>
<dbReference type="AlphaFoldDB" id="A0A978W037"/>
<proteinExistence type="predicted"/>
<accession>A0A978W037</accession>
<dbReference type="InterPro" id="IPR001898">
    <property type="entry name" value="SLC13A/DASS"/>
</dbReference>
<organism evidence="6 7">
    <name type="scientific">Ziziphus jujuba var. spinosa</name>
    <dbReference type="NCBI Taxonomy" id="714518"/>
    <lineage>
        <taxon>Eukaryota</taxon>
        <taxon>Viridiplantae</taxon>
        <taxon>Streptophyta</taxon>
        <taxon>Embryophyta</taxon>
        <taxon>Tracheophyta</taxon>
        <taxon>Spermatophyta</taxon>
        <taxon>Magnoliopsida</taxon>
        <taxon>eudicotyledons</taxon>
        <taxon>Gunneridae</taxon>
        <taxon>Pentapetalae</taxon>
        <taxon>rosids</taxon>
        <taxon>fabids</taxon>
        <taxon>Rosales</taxon>
        <taxon>Rhamnaceae</taxon>
        <taxon>Paliureae</taxon>
        <taxon>Ziziphus</taxon>
    </lineage>
</organism>
<evidence type="ECO:0000256" key="4">
    <source>
        <dbReference type="ARBA" id="ARBA00023136"/>
    </source>
</evidence>
<evidence type="ECO:0000313" key="7">
    <source>
        <dbReference type="Proteomes" id="UP000813462"/>
    </source>
</evidence>
<keyword evidence="3 5" id="KW-1133">Transmembrane helix</keyword>
<name>A0A978W037_ZIZJJ</name>
<comment type="subcellular location">
    <subcellularLocation>
        <location evidence="1">Membrane</location>
        <topology evidence="1">Multi-pass membrane protein</topology>
    </subcellularLocation>
</comment>
<keyword evidence="2 5" id="KW-0812">Transmembrane</keyword>
<sequence length="166" mass="18023">MFTAPPNFIKALNLHHAFSFFIVLLVLWMTRSITGDIPGWAELFNVRAGDGTISDDGNLVVHNSKQEANGLTDILSKALDFLEEAPHLAIVPAICLISETITEFMSNNATTTLVIPLLVQIAHSMHVHPLLLLVPRAIGAQFAFLLPIGSPSNVVGFSMAILKSRI</sequence>
<reference evidence="6" key="1">
    <citation type="journal article" date="2021" name="Front. Plant Sci.">
        <title>Chromosome-Scale Genome Assembly for Chinese Sour Jujube and Insights Into Its Genome Evolution and Domestication Signature.</title>
        <authorList>
            <person name="Shen L.-Y."/>
            <person name="Luo H."/>
            <person name="Wang X.-L."/>
            <person name="Wang X.-M."/>
            <person name="Qiu X.-J."/>
            <person name="Liu H."/>
            <person name="Zhou S.-S."/>
            <person name="Jia K.-H."/>
            <person name="Nie S."/>
            <person name="Bao Y.-T."/>
            <person name="Zhang R.-G."/>
            <person name="Yun Q.-Z."/>
            <person name="Chai Y.-H."/>
            <person name="Lu J.-Y."/>
            <person name="Li Y."/>
            <person name="Zhao S.-W."/>
            <person name="Mao J.-F."/>
            <person name="Jia S.-G."/>
            <person name="Mao Y.-M."/>
        </authorList>
    </citation>
    <scope>NUCLEOTIDE SEQUENCE</scope>
    <source>
        <strain evidence="6">AT0</strain>
        <tissue evidence="6">Leaf</tissue>
    </source>
</reference>
<dbReference type="Pfam" id="PF00939">
    <property type="entry name" value="Na_sulph_symp"/>
    <property type="match status" value="1"/>
</dbReference>
<dbReference type="GO" id="GO:0015140">
    <property type="term" value="F:malate transmembrane transporter activity"/>
    <property type="evidence" value="ECO:0007669"/>
    <property type="project" value="UniProtKB-ARBA"/>
</dbReference>
<dbReference type="PANTHER" id="PTHR10283:SF82">
    <property type="entry name" value="SOLUTE CARRIER FAMILY 13 MEMBER 2"/>
    <property type="match status" value="1"/>
</dbReference>
<evidence type="ECO:0000256" key="3">
    <source>
        <dbReference type="ARBA" id="ARBA00022989"/>
    </source>
</evidence>
<dbReference type="EMBL" id="JAEACU010000001">
    <property type="protein sequence ID" value="KAH7545321.1"/>
    <property type="molecule type" value="Genomic_DNA"/>
</dbReference>
<protein>
    <submittedName>
        <fullName evidence="6">Uncharacterized protein</fullName>
    </submittedName>
</protein>